<comment type="caution">
    <text evidence="2">The sequence shown here is derived from an EMBL/GenBank/DDBJ whole genome shotgun (WGS) entry which is preliminary data.</text>
</comment>
<feature type="non-terminal residue" evidence="2">
    <location>
        <position position="1"/>
    </location>
</feature>
<dbReference type="AlphaFoldDB" id="A0A2J8TWL1"/>
<sequence length="45" mass="5021">NPAQPPRDLTEAFLAEMEKAKGNPESSFNDENLRMVAVSNRRSTT</sequence>
<reference evidence="2" key="1">
    <citation type="submission" date="2017-12" db="EMBL/GenBank/DDBJ databases">
        <title>High-resolution comparative analysis of great ape genomes.</title>
        <authorList>
            <person name="Pollen A."/>
            <person name="Hastie A."/>
            <person name="Hormozdiari F."/>
            <person name="Dougherty M."/>
            <person name="Liu R."/>
            <person name="Chaisson M."/>
            <person name="Hoppe E."/>
            <person name="Hill C."/>
            <person name="Pang A."/>
            <person name="Hillier L."/>
            <person name="Baker C."/>
            <person name="Armstrong J."/>
            <person name="Shendure J."/>
            <person name="Paten B."/>
            <person name="Wilson R."/>
            <person name="Chao H."/>
            <person name="Schneider V."/>
            <person name="Ventura M."/>
            <person name="Kronenberg Z."/>
            <person name="Murali S."/>
            <person name="Gordon D."/>
            <person name="Cantsilieris S."/>
            <person name="Munson K."/>
            <person name="Nelson B."/>
            <person name="Raja A."/>
            <person name="Underwood J."/>
            <person name="Diekhans M."/>
            <person name="Fiddes I."/>
            <person name="Haussler D."/>
            <person name="Eichler E."/>
        </authorList>
    </citation>
    <scope>NUCLEOTIDE SEQUENCE [LARGE SCALE GENOMIC DNA]</scope>
    <source>
        <strain evidence="2">Susie</strain>
    </source>
</reference>
<proteinExistence type="predicted"/>
<organism evidence="2">
    <name type="scientific">Pongo abelii</name>
    <name type="common">Sumatran orangutan</name>
    <name type="synonym">Pongo pygmaeus abelii</name>
    <dbReference type="NCBI Taxonomy" id="9601"/>
    <lineage>
        <taxon>Eukaryota</taxon>
        <taxon>Metazoa</taxon>
        <taxon>Chordata</taxon>
        <taxon>Craniata</taxon>
        <taxon>Vertebrata</taxon>
        <taxon>Euteleostomi</taxon>
        <taxon>Mammalia</taxon>
        <taxon>Eutheria</taxon>
        <taxon>Euarchontoglires</taxon>
        <taxon>Primates</taxon>
        <taxon>Haplorrhini</taxon>
        <taxon>Catarrhini</taxon>
        <taxon>Hominidae</taxon>
        <taxon>Pongo</taxon>
    </lineage>
</organism>
<evidence type="ECO:0000313" key="2">
    <source>
        <dbReference type="EMBL" id="PNJ37392.1"/>
    </source>
</evidence>
<feature type="region of interest" description="Disordered" evidence="1">
    <location>
        <begin position="20"/>
        <end position="45"/>
    </location>
</feature>
<name>A0A2J8TWL1_PONAB</name>
<accession>A0A2J8TWL1</accession>
<gene>
    <name evidence="2" type="ORF">CR201_G0031903</name>
</gene>
<protein>
    <submittedName>
        <fullName evidence="2">CYP2D7 isoform 9</fullName>
    </submittedName>
</protein>
<evidence type="ECO:0000256" key="1">
    <source>
        <dbReference type="SAM" id="MobiDB-lite"/>
    </source>
</evidence>
<dbReference type="EMBL" id="NDHI03003480">
    <property type="protein sequence ID" value="PNJ37392.1"/>
    <property type="molecule type" value="Genomic_DNA"/>
</dbReference>